<reference evidence="2 3" key="1">
    <citation type="journal article" date="2014" name="Nat. Commun.">
        <title>Klebsormidium flaccidum genome reveals primary factors for plant terrestrial adaptation.</title>
        <authorList>
            <person name="Hori K."/>
            <person name="Maruyama F."/>
            <person name="Fujisawa T."/>
            <person name="Togashi T."/>
            <person name="Yamamoto N."/>
            <person name="Seo M."/>
            <person name="Sato S."/>
            <person name="Yamada T."/>
            <person name="Mori H."/>
            <person name="Tajima N."/>
            <person name="Moriyama T."/>
            <person name="Ikeuchi M."/>
            <person name="Watanabe M."/>
            <person name="Wada H."/>
            <person name="Kobayashi K."/>
            <person name="Saito M."/>
            <person name="Masuda T."/>
            <person name="Sasaki-Sekimoto Y."/>
            <person name="Mashiguchi K."/>
            <person name="Awai K."/>
            <person name="Shimojima M."/>
            <person name="Masuda S."/>
            <person name="Iwai M."/>
            <person name="Nobusawa T."/>
            <person name="Narise T."/>
            <person name="Kondo S."/>
            <person name="Saito H."/>
            <person name="Sato R."/>
            <person name="Murakawa M."/>
            <person name="Ihara Y."/>
            <person name="Oshima-Yamada Y."/>
            <person name="Ohtaka K."/>
            <person name="Satoh M."/>
            <person name="Sonobe K."/>
            <person name="Ishii M."/>
            <person name="Ohtani R."/>
            <person name="Kanamori-Sato M."/>
            <person name="Honoki R."/>
            <person name="Miyazaki D."/>
            <person name="Mochizuki H."/>
            <person name="Umetsu J."/>
            <person name="Higashi K."/>
            <person name="Shibata D."/>
            <person name="Kamiya Y."/>
            <person name="Sato N."/>
            <person name="Nakamura Y."/>
            <person name="Tabata S."/>
            <person name="Ida S."/>
            <person name="Kurokawa K."/>
            <person name="Ohta H."/>
        </authorList>
    </citation>
    <scope>NUCLEOTIDE SEQUENCE [LARGE SCALE GENOMIC DNA]</scope>
    <source>
        <strain evidence="2 3">NIES-2285</strain>
    </source>
</reference>
<organism evidence="2 3">
    <name type="scientific">Klebsormidium nitens</name>
    <name type="common">Green alga</name>
    <name type="synonym">Ulothrix nitens</name>
    <dbReference type="NCBI Taxonomy" id="105231"/>
    <lineage>
        <taxon>Eukaryota</taxon>
        <taxon>Viridiplantae</taxon>
        <taxon>Streptophyta</taxon>
        <taxon>Klebsormidiophyceae</taxon>
        <taxon>Klebsormidiales</taxon>
        <taxon>Klebsormidiaceae</taxon>
        <taxon>Klebsormidium</taxon>
    </lineage>
</organism>
<feature type="compositionally biased region" description="Polar residues" evidence="1">
    <location>
        <begin position="158"/>
        <end position="169"/>
    </location>
</feature>
<name>A0A1Y1HTC4_KLENI</name>
<protein>
    <submittedName>
        <fullName evidence="2">Uncharacterized protein</fullName>
    </submittedName>
</protein>
<feature type="region of interest" description="Disordered" evidence="1">
    <location>
        <begin position="128"/>
        <end position="175"/>
    </location>
</feature>
<feature type="region of interest" description="Disordered" evidence="1">
    <location>
        <begin position="1"/>
        <end position="111"/>
    </location>
</feature>
<feature type="region of interest" description="Disordered" evidence="1">
    <location>
        <begin position="641"/>
        <end position="671"/>
    </location>
</feature>
<dbReference type="OrthoDB" id="10657453at2759"/>
<feature type="compositionally biased region" description="Polar residues" evidence="1">
    <location>
        <begin position="128"/>
        <end position="138"/>
    </location>
</feature>
<feature type="compositionally biased region" description="Polar residues" evidence="1">
    <location>
        <begin position="270"/>
        <end position="279"/>
    </location>
</feature>
<feature type="compositionally biased region" description="Polar residues" evidence="1">
    <location>
        <begin position="217"/>
        <end position="232"/>
    </location>
</feature>
<feature type="compositionally biased region" description="Polar residues" evidence="1">
    <location>
        <begin position="67"/>
        <end position="84"/>
    </location>
</feature>
<feature type="compositionally biased region" description="Basic and acidic residues" evidence="1">
    <location>
        <begin position="85"/>
        <end position="99"/>
    </location>
</feature>
<feature type="region of interest" description="Disordered" evidence="1">
    <location>
        <begin position="548"/>
        <end position="622"/>
    </location>
</feature>
<dbReference type="EMBL" id="DF237042">
    <property type="protein sequence ID" value="GAQ81870.1"/>
    <property type="molecule type" value="Genomic_DNA"/>
</dbReference>
<sequence>MVDTSPSIGGQFSSHVDDPQQAGALMSNNALRNSTDKPPRTPQKEWLRATPPPRTLLVTPRQRPRMSDSSPEQADSPVRTQANSLRDRAPDDQENDRRSAHQSASTSYYSSYQQRAYEGHNSFLRGSWQPNASTSFQPSPDRRGSSRVASPLVGGVANGNSGATYNNRGTTYTDSAATYSSSVGTYSNSGAAYNNSGGANSNSSISYGSGSLQPLISQGSRYAEHPTSQGGSSHLGGMQTPLSPKWGKASGAATPRAPIPESLEEGPEAQSGSRQTMVQSAPPATKSMKRVETKVQSAIGASSSDMLFSRFAPPWLKDSSLVQEKVVVGGRKGRRESRYAAVTNKELVLVTIAKRGTVVREMVNVLDIVTIDHFKDKPLPPVHQTLCRRVLHPFTLHCICHVSVAPIDEDSEHDEHHAAGLALNLGPENKALELFTGSGSRLQFVLSSVCYNALVDQSRAGEVNVGGREEHHDEAAMKALFSELKSELLVAHSIPDKLKLFEEIGSAGEHSTPIKKLFFESGVFSRLLDEMRLTKLKQKVMVELHSGEGTHAQNASSGGKPSPQKSSGNKIREPGTPKQFGQATPEPITPRRTILGIRNSMSTPLGGRISGDSTPSTPKLEGVYRYGHGPQAVRGVNAYGNGAPWKEGDRRSSDLDGSLTGRGGESGGRTLRAPSVRECAAAVEGLQYVVTLLACLTSMLSKSEAIAARQSLLTPPRHYSFHSMLATLMEDFPTPPGLQGAQRQVARQLSKQILDLQAGVLFHLLSISDQAALGNSKYSRDYLLYYVIRVPGFNERKLSLLFRRLVELLYSERSAATGVFKAGAAVMISIYQHATLLTWICERSSSARSTLTATCSEDIKYRLGNPQIFGQLDLRYRINERSRDLVNRLLKALAGGVTERT</sequence>
<keyword evidence="3" id="KW-1185">Reference proteome</keyword>
<dbReference type="AlphaFoldDB" id="A0A1Y1HTC4"/>
<evidence type="ECO:0000313" key="2">
    <source>
        <dbReference type="EMBL" id="GAQ81870.1"/>
    </source>
</evidence>
<gene>
    <name evidence="2" type="ORF">KFL_000930160</name>
</gene>
<feature type="compositionally biased region" description="Low complexity" evidence="1">
    <location>
        <begin position="556"/>
        <end position="568"/>
    </location>
</feature>
<proteinExistence type="predicted"/>
<accession>A0A1Y1HTC4</accession>
<feature type="compositionally biased region" description="Basic and acidic residues" evidence="1">
    <location>
        <begin position="34"/>
        <end position="47"/>
    </location>
</feature>
<evidence type="ECO:0000256" key="1">
    <source>
        <dbReference type="SAM" id="MobiDB-lite"/>
    </source>
</evidence>
<feature type="compositionally biased region" description="Polar residues" evidence="1">
    <location>
        <begin position="1"/>
        <end position="14"/>
    </location>
</feature>
<feature type="region of interest" description="Disordered" evidence="1">
    <location>
        <begin position="217"/>
        <end position="290"/>
    </location>
</feature>
<dbReference type="Proteomes" id="UP000054558">
    <property type="component" value="Unassembled WGS sequence"/>
</dbReference>
<evidence type="ECO:0000313" key="3">
    <source>
        <dbReference type="Proteomes" id="UP000054558"/>
    </source>
</evidence>
<feature type="compositionally biased region" description="Low complexity" evidence="1">
    <location>
        <begin position="101"/>
        <end position="111"/>
    </location>
</feature>